<dbReference type="PANTHER" id="PTHR38887:SF1">
    <property type="entry name" value="RAS MODIFICATION PROTEIN ERF4"/>
    <property type="match status" value="1"/>
</dbReference>
<feature type="region of interest" description="Disordered" evidence="1">
    <location>
        <begin position="363"/>
        <end position="383"/>
    </location>
</feature>
<accession>A0AAD7IHZ2</accession>
<organism evidence="2 3">
    <name type="scientific">Mycena maculata</name>
    <dbReference type="NCBI Taxonomy" id="230809"/>
    <lineage>
        <taxon>Eukaryota</taxon>
        <taxon>Fungi</taxon>
        <taxon>Dikarya</taxon>
        <taxon>Basidiomycota</taxon>
        <taxon>Agaricomycotina</taxon>
        <taxon>Agaricomycetes</taxon>
        <taxon>Agaricomycetidae</taxon>
        <taxon>Agaricales</taxon>
        <taxon>Marasmiineae</taxon>
        <taxon>Mycenaceae</taxon>
        <taxon>Mycena</taxon>
    </lineage>
</organism>
<evidence type="ECO:0000256" key="1">
    <source>
        <dbReference type="SAM" id="MobiDB-lite"/>
    </source>
</evidence>
<feature type="compositionally biased region" description="Pro residues" evidence="1">
    <location>
        <begin position="23"/>
        <end position="38"/>
    </location>
</feature>
<feature type="compositionally biased region" description="Basic and acidic residues" evidence="1">
    <location>
        <begin position="501"/>
        <end position="522"/>
    </location>
</feature>
<evidence type="ECO:0000313" key="2">
    <source>
        <dbReference type="EMBL" id="KAJ7741990.1"/>
    </source>
</evidence>
<gene>
    <name evidence="2" type="ORF">DFH07DRAFT_50468</name>
</gene>
<protein>
    <submittedName>
        <fullName evidence="2">Uncharacterized protein</fullName>
    </submittedName>
</protein>
<comment type="caution">
    <text evidence="2">The sequence shown here is derived from an EMBL/GenBank/DDBJ whole genome shotgun (WGS) entry which is preliminary data.</text>
</comment>
<dbReference type="EMBL" id="JARJLG010000120">
    <property type="protein sequence ID" value="KAJ7741990.1"/>
    <property type="molecule type" value="Genomic_DNA"/>
</dbReference>
<feature type="region of interest" description="Disordered" evidence="1">
    <location>
        <begin position="501"/>
        <end position="541"/>
    </location>
</feature>
<dbReference type="AlphaFoldDB" id="A0AAD7IHZ2"/>
<feature type="compositionally biased region" description="Polar residues" evidence="1">
    <location>
        <begin position="44"/>
        <end position="62"/>
    </location>
</feature>
<evidence type="ECO:0000313" key="3">
    <source>
        <dbReference type="Proteomes" id="UP001215280"/>
    </source>
</evidence>
<dbReference type="InterPro" id="IPR053221">
    <property type="entry name" value="Burnettramic_acid_biosynth"/>
</dbReference>
<sequence length="541" mass="59345">MSYSPPIYPPPGGPLPTSFYSPPSSPPPPSVYPPPRGSPPSYLETRTTQMGTPDPRQGSSSGIQLTRDADFLIQSFLPETEPQYPVQASKLPLPYCTPQLMPAFDAPFARGYNPALESVDIPRDELLAFIDGLNLAMTASPPLRVVNLAGMVIGFVPYHWAMIAGTAIQVGAQVGMHVLSKTLTDRYLRAANLRLFKPRGLSVRICTAAAMQHLVMHTPIPAPPSKLTNIGRGVGSLLMGLPTPITSVLVHAVSNAPPKVNATYPDAYGRNMNTKFLATQRRVDALAGYALPLDFDMPKAAKAQGVMNTMSSWGVKFDSWKYGRKQIKAEERRFQLEQVQRGLAPPLPQSRGGLIGRGLELLGSGSDAGRPGGDPRYPATYDDRRLGGDRFTGAYDDGRFGRHGRREDGHRDRVRRKGGLVGGLMDLVSQTEAGSVLANRGNSRGGLVRGLVSGRGNDLGMLQLQVKNADFLEHWQSAKVMWLVIMPSEMDDRIDGIELAESRENEERVDERTWQAEMQQEKEDLEFEDEVERRAADQKYA</sequence>
<reference evidence="2" key="1">
    <citation type="submission" date="2023-03" db="EMBL/GenBank/DDBJ databases">
        <title>Massive genome expansion in bonnet fungi (Mycena s.s.) driven by repeated elements and novel gene families across ecological guilds.</title>
        <authorList>
            <consortium name="Lawrence Berkeley National Laboratory"/>
            <person name="Harder C.B."/>
            <person name="Miyauchi S."/>
            <person name="Viragh M."/>
            <person name="Kuo A."/>
            <person name="Thoen E."/>
            <person name="Andreopoulos B."/>
            <person name="Lu D."/>
            <person name="Skrede I."/>
            <person name="Drula E."/>
            <person name="Henrissat B."/>
            <person name="Morin E."/>
            <person name="Kohler A."/>
            <person name="Barry K."/>
            <person name="LaButti K."/>
            <person name="Morin E."/>
            <person name="Salamov A."/>
            <person name="Lipzen A."/>
            <person name="Mereny Z."/>
            <person name="Hegedus B."/>
            <person name="Baldrian P."/>
            <person name="Stursova M."/>
            <person name="Weitz H."/>
            <person name="Taylor A."/>
            <person name="Grigoriev I.V."/>
            <person name="Nagy L.G."/>
            <person name="Martin F."/>
            <person name="Kauserud H."/>
        </authorList>
    </citation>
    <scope>NUCLEOTIDE SEQUENCE</scope>
    <source>
        <strain evidence="2">CBHHK188m</strain>
    </source>
</reference>
<keyword evidence="3" id="KW-1185">Reference proteome</keyword>
<dbReference type="Proteomes" id="UP001215280">
    <property type="component" value="Unassembled WGS sequence"/>
</dbReference>
<feature type="compositionally biased region" description="Basic and acidic residues" evidence="1">
    <location>
        <begin position="531"/>
        <end position="541"/>
    </location>
</feature>
<proteinExistence type="predicted"/>
<feature type="region of interest" description="Disordered" evidence="1">
    <location>
        <begin position="1"/>
        <end position="62"/>
    </location>
</feature>
<feature type="compositionally biased region" description="Pro residues" evidence="1">
    <location>
        <begin position="1"/>
        <end position="14"/>
    </location>
</feature>
<dbReference type="PANTHER" id="PTHR38887">
    <property type="entry name" value="CHROMOSOME 21, WHOLE GENOME SHOTGUN SEQUENCE"/>
    <property type="match status" value="1"/>
</dbReference>
<name>A0AAD7IHZ2_9AGAR</name>